<organism evidence="2 3">
    <name type="scientific">Mytilus galloprovincialis</name>
    <name type="common">Mediterranean mussel</name>
    <dbReference type="NCBI Taxonomy" id="29158"/>
    <lineage>
        <taxon>Eukaryota</taxon>
        <taxon>Metazoa</taxon>
        <taxon>Spiralia</taxon>
        <taxon>Lophotrochozoa</taxon>
        <taxon>Mollusca</taxon>
        <taxon>Bivalvia</taxon>
        <taxon>Autobranchia</taxon>
        <taxon>Pteriomorphia</taxon>
        <taxon>Mytilida</taxon>
        <taxon>Mytiloidea</taxon>
        <taxon>Mytilidae</taxon>
        <taxon>Mytilinae</taxon>
        <taxon>Mytilus</taxon>
    </lineage>
</organism>
<evidence type="ECO:0000313" key="2">
    <source>
        <dbReference type="EMBL" id="VDI18853.1"/>
    </source>
</evidence>
<dbReference type="Proteomes" id="UP000596742">
    <property type="component" value="Unassembled WGS sequence"/>
</dbReference>
<keyword evidence="3" id="KW-1185">Reference proteome</keyword>
<feature type="non-terminal residue" evidence="2">
    <location>
        <position position="1"/>
    </location>
</feature>
<gene>
    <name evidence="2" type="ORF">MGAL_10B047860</name>
</gene>
<proteinExistence type="predicted"/>
<evidence type="ECO:0000256" key="1">
    <source>
        <dbReference type="SAM" id="MobiDB-lite"/>
    </source>
</evidence>
<protein>
    <recommendedName>
        <fullName evidence="4">EGF-like domain-containing protein</fullName>
    </recommendedName>
</protein>
<comment type="caution">
    <text evidence="2">The sequence shown here is derived from an EMBL/GenBank/DDBJ whole genome shotgun (WGS) entry which is preliminary data.</text>
</comment>
<name>A0A8B6DGL9_MYTGA</name>
<dbReference type="AlphaFoldDB" id="A0A8B6DGL9"/>
<evidence type="ECO:0000313" key="3">
    <source>
        <dbReference type="Proteomes" id="UP000596742"/>
    </source>
</evidence>
<dbReference type="EMBL" id="UYJE01003384">
    <property type="protein sequence ID" value="VDI18853.1"/>
    <property type="molecule type" value="Genomic_DNA"/>
</dbReference>
<accession>A0A8B6DGL9</accession>
<sequence length="236" mass="26917">MHYSNDSVPDRASVNEEKNSGGKCVRPNECACCNKGFYADYNDGYCKICPHIPMCEYRSCHSPHGHDNECVYCKYENDNIRYQRAYKYNNISITCEKTCSWRADSTRCFPGYCSDEYTNTCACTEGFSSPSDHCNKITKEIDILHAQVIFMDAENTTISSPENANIARNVSKKWTNNRHLKTMEFSLGAVYNATGNIPKFGEYTETINGEDKIVTHFIIEFKYGIITGRMKAILIR</sequence>
<feature type="region of interest" description="Disordered" evidence="1">
    <location>
        <begin position="1"/>
        <end position="23"/>
    </location>
</feature>
<reference evidence="2" key="1">
    <citation type="submission" date="2018-11" db="EMBL/GenBank/DDBJ databases">
        <authorList>
            <person name="Alioto T."/>
            <person name="Alioto T."/>
        </authorList>
    </citation>
    <scope>NUCLEOTIDE SEQUENCE</scope>
</reference>
<evidence type="ECO:0008006" key="4">
    <source>
        <dbReference type="Google" id="ProtNLM"/>
    </source>
</evidence>